<evidence type="ECO:0000256" key="4">
    <source>
        <dbReference type="ARBA" id="ARBA00022801"/>
    </source>
</evidence>
<evidence type="ECO:0000256" key="6">
    <source>
        <dbReference type="ARBA" id="ARBA00023136"/>
    </source>
</evidence>
<dbReference type="InterPro" id="IPR000326">
    <property type="entry name" value="PAP2/HPO"/>
</dbReference>
<dbReference type="STRING" id="1121291.SAMN02745134_03492"/>
<evidence type="ECO:0000256" key="2">
    <source>
        <dbReference type="ARBA" id="ARBA00022475"/>
    </source>
</evidence>
<dbReference type="AlphaFoldDB" id="A0A1W1XWL3"/>
<keyword evidence="2" id="KW-1003">Cell membrane</keyword>
<sequence length="172" mass="19478">MNSFLNRVQKRDTALLMIFNNSIHCKFLNFVMPLVTYIGSSIFAILFCILTFFNPYTRTLSLYTASALIISSIIVRIIKVHVNRLRPYLILQNLNIKKIGIDNYSFPSGHTTCAFSMATMLSLAFPHLVFISFFIATFVGVSRMYLGVHYPSDVLVGILIALTTSYTIFNIV</sequence>
<feature type="transmembrane region" description="Helical" evidence="7">
    <location>
        <begin position="60"/>
        <end position="78"/>
    </location>
</feature>
<comment type="subcellular location">
    <subcellularLocation>
        <location evidence="1">Cell membrane</location>
        <topology evidence="1">Multi-pass membrane protein</topology>
    </subcellularLocation>
</comment>
<dbReference type="CDD" id="cd01610">
    <property type="entry name" value="PAP2_like"/>
    <property type="match status" value="1"/>
</dbReference>
<dbReference type="InterPro" id="IPR036938">
    <property type="entry name" value="PAP2/HPO_sf"/>
</dbReference>
<organism evidence="9 10">
    <name type="scientific">Clostridium acidisoli DSM 12555</name>
    <dbReference type="NCBI Taxonomy" id="1121291"/>
    <lineage>
        <taxon>Bacteria</taxon>
        <taxon>Bacillati</taxon>
        <taxon>Bacillota</taxon>
        <taxon>Clostridia</taxon>
        <taxon>Eubacteriales</taxon>
        <taxon>Clostridiaceae</taxon>
        <taxon>Clostridium</taxon>
    </lineage>
</organism>
<dbReference type="SUPFAM" id="SSF48317">
    <property type="entry name" value="Acid phosphatase/Vanadium-dependent haloperoxidase"/>
    <property type="match status" value="1"/>
</dbReference>
<keyword evidence="3 7" id="KW-0812">Transmembrane</keyword>
<dbReference type="SMART" id="SM00014">
    <property type="entry name" value="acidPPc"/>
    <property type="match status" value="1"/>
</dbReference>
<dbReference type="PANTHER" id="PTHR14969:SF62">
    <property type="entry name" value="DECAPRENYLPHOSPHORYL-5-PHOSPHORIBOSE PHOSPHATASE RV3807C-RELATED"/>
    <property type="match status" value="1"/>
</dbReference>
<reference evidence="9 10" key="1">
    <citation type="submission" date="2017-04" db="EMBL/GenBank/DDBJ databases">
        <authorList>
            <person name="Afonso C.L."/>
            <person name="Miller P.J."/>
            <person name="Scott M.A."/>
            <person name="Spackman E."/>
            <person name="Goraichik I."/>
            <person name="Dimitrov K.M."/>
            <person name="Suarez D.L."/>
            <person name="Swayne D.E."/>
        </authorList>
    </citation>
    <scope>NUCLEOTIDE SEQUENCE [LARGE SCALE GENOMIC DNA]</scope>
    <source>
        <strain evidence="9 10">DSM 12555</strain>
    </source>
</reference>
<evidence type="ECO:0000256" key="1">
    <source>
        <dbReference type="ARBA" id="ARBA00004651"/>
    </source>
</evidence>
<evidence type="ECO:0000313" key="10">
    <source>
        <dbReference type="Proteomes" id="UP000192468"/>
    </source>
</evidence>
<dbReference type="GO" id="GO:0016787">
    <property type="term" value="F:hydrolase activity"/>
    <property type="evidence" value="ECO:0007669"/>
    <property type="project" value="UniProtKB-KW"/>
</dbReference>
<feature type="transmembrane region" description="Helical" evidence="7">
    <location>
        <begin position="154"/>
        <end position="171"/>
    </location>
</feature>
<dbReference type="PANTHER" id="PTHR14969">
    <property type="entry name" value="SPHINGOSINE-1-PHOSPHATE PHOSPHOHYDROLASE"/>
    <property type="match status" value="1"/>
</dbReference>
<dbReference type="Pfam" id="PF01569">
    <property type="entry name" value="PAP2"/>
    <property type="match status" value="1"/>
</dbReference>
<evidence type="ECO:0000256" key="3">
    <source>
        <dbReference type="ARBA" id="ARBA00022692"/>
    </source>
</evidence>
<evidence type="ECO:0000256" key="5">
    <source>
        <dbReference type="ARBA" id="ARBA00022989"/>
    </source>
</evidence>
<proteinExistence type="predicted"/>
<feature type="domain" description="Phosphatidic acid phosphatase type 2/haloperoxidase" evidence="8">
    <location>
        <begin position="61"/>
        <end position="169"/>
    </location>
</feature>
<feature type="transmembrane region" description="Helical" evidence="7">
    <location>
        <begin position="27"/>
        <end position="54"/>
    </location>
</feature>
<dbReference type="EMBL" id="FWXH01000024">
    <property type="protein sequence ID" value="SMC28359.1"/>
    <property type="molecule type" value="Genomic_DNA"/>
</dbReference>
<keyword evidence="10" id="KW-1185">Reference proteome</keyword>
<evidence type="ECO:0000259" key="8">
    <source>
        <dbReference type="SMART" id="SM00014"/>
    </source>
</evidence>
<dbReference type="Gene3D" id="1.20.144.10">
    <property type="entry name" value="Phosphatidic acid phosphatase type 2/haloperoxidase"/>
    <property type="match status" value="1"/>
</dbReference>
<dbReference type="Proteomes" id="UP000192468">
    <property type="component" value="Unassembled WGS sequence"/>
</dbReference>
<evidence type="ECO:0000256" key="7">
    <source>
        <dbReference type="SAM" id="Phobius"/>
    </source>
</evidence>
<dbReference type="GO" id="GO:0005886">
    <property type="term" value="C:plasma membrane"/>
    <property type="evidence" value="ECO:0007669"/>
    <property type="project" value="UniProtKB-SubCell"/>
</dbReference>
<keyword evidence="6 7" id="KW-0472">Membrane</keyword>
<dbReference type="RefSeq" id="WP_084117491.1">
    <property type="nucleotide sequence ID" value="NZ_FWXH01000024.1"/>
</dbReference>
<evidence type="ECO:0000313" key="9">
    <source>
        <dbReference type="EMBL" id="SMC28359.1"/>
    </source>
</evidence>
<feature type="transmembrane region" description="Helical" evidence="7">
    <location>
        <begin position="125"/>
        <end position="148"/>
    </location>
</feature>
<dbReference type="OrthoDB" id="9789113at2"/>
<keyword evidence="4" id="KW-0378">Hydrolase</keyword>
<name>A0A1W1XWL3_9CLOT</name>
<accession>A0A1W1XWL3</accession>
<protein>
    <submittedName>
        <fullName evidence="9">Undecaprenyl-diphosphatase</fullName>
    </submittedName>
</protein>
<gene>
    <name evidence="9" type="ORF">SAMN02745134_03492</name>
</gene>
<keyword evidence="5 7" id="KW-1133">Transmembrane helix</keyword>